<dbReference type="InterPro" id="IPR052925">
    <property type="entry name" value="Phage_Integrase-like_Recomb"/>
</dbReference>
<evidence type="ECO:0000313" key="3">
    <source>
        <dbReference type="Proteomes" id="UP000183567"/>
    </source>
</evidence>
<sequence length="423" mass="47597">MSSHIERSDGLLLYRALDFAATDSDVAVMYTDASSVGLGLWFPADAFACQSPLPHGPPTDTIFYFEALAVCAAVHLLTDMVDRPSKLLVYTDNSNTVAMFNSLRARPPYNGILLSAMDVLLQYGIDLRVAHIPGEENVVADALSRFQNERVLALVPAATASRQRSREAWTLERLTLERSVALGFALEPSTASTYNSHLNSYLNFCRLHSRPVDPTPDTLSFFVVWLSHHIEPRSVDSYLSGIVSRLEVYYPDARAARCSRLVARTLKGCKRRFSQPVKRKLPLSRMDIARVLAANTGSYDDCLFSAMLVTGFETLQCLGELTWPDSKPLQTYRHVPMRHTVILTPSCATYLLPHQKNHALATGNLVALRQHDSTNQDPLHLFLQYLAFRDAKFPHRPELWVTDDGCIPTRRWFLVRLRAFFPD</sequence>
<protein>
    <submittedName>
        <fullName evidence="2">Uncharacterized protein</fullName>
    </submittedName>
</protein>
<dbReference type="OrthoDB" id="2645778at2759"/>
<dbReference type="InterPro" id="IPR010998">
    <property type="entry name" value="Integrase_recombinase_N"/>
</dbReference>
<comment type="caution">
    <text evidence="2">The sequence shown here is derived from an EMBL/GenBank/DDBJ whole genome shotgun (WGS) entry which is preliminary data.</text>
</comment>
<dbReference type="PANTHER" id="PTHR34605">
    <property type="entry name" value="PHAGE_INTEGRASE DOMAIN-CONTAINING PROTEIN"/>
    <property type="match status" value="1"/>
</dbReference>
<dbReference type="GO" id="GO:0003677">
    <property type="term" value="F:DNA binding"/>
    <property type="evidence" value="ECO:0007669"/>
    <property type="project" value="UniProtKB-KW"/>
</dbReference>
<dbReference type="PANTHER" id="PTHR34605:SF3">
    <property type="entry name" value="P CELL-TYPE AGGLUTINATION PROTEIN MAP4-LIKE-RELATED"/>
    <property type="match status" value="1"/>
</dbReference>
<feature type="non-terminal residue" evidence="2">
    <location>
        <position position="423"/>
    </location>
</feature>
<evidence type="ECO:0000256" key="1">
    <source>
        <dbReference type="ARBA" id="ARBA00023125"/>
    </source>
</evidence>
<dbReference type="Gene3D" id="1.10.150.130">
    <property type="match status" value="1"/>
</dbReference>
<dbReference type="AlphaFoldDB" id="A0A1J8QKE6"/>
<dbReference type="InterPro" id="IPR036397">
    <property type="entry name" value="RNaseH_sf"/>
</dbReference>
<dbReference type="SUPFAM" id="SSF53098">
    <property type="entry name" value="Ribonuclease H-like"/>
    <property type="match status" value="1"/>
</dbReference>
<keyword evidence="3" id="KW-1185">Reference proteome</keyword>
<organism evidence="2 3">
    <name type="scientific">Rhizopogon vesiculosus</name>
    <dbReference type="NCBI Taxonomy" id="180088"/>
    <lineage>
        <taxon>Eukaryota</taxon>
        <taxon>Fungi</taxon>
        <taxon>Dikarya</taxon>
        <taxon>Basidiomycota</taxon>
        <taxon>Agaricomycotina</taxon>
        <taxon>Agaricomycetes</taxon>
        <taxon>Agaricomycetidae</taxon>
        <taxon>Boletales</taxon>
        <taxon>Suillineae</taxon>
        <taxon>Rhizopogonaceae</taxon>
        <taxon>Rhizopogon</taxon>
    </lineage>
</organism>
<keyword evidence="1" id="KW-0238">DNA-binding</keyword>
<dbReference type="InterPro" id="IPR012337">
    <property type="entry name" value="RNaseH-like_sf"/>
</dbReference>
<dbReference type="STRING" id="180088.A0A1J8QKE6"/>
<dbReference type="Proteomes" id="UP000183567">
    <property type="component" value="Unassembled WGS sequence"/>
</dbReference>
<accession>A0A1J8QKE6</accession>
<name>A0A1J8QKE6_9AGAM</name>
<evidence type="ECO:0000313" key="2">
    <source>
        <dbReference type="EMBL" id="OJA13912.1"/>
    </source>
</evidence>
<proteinExistence type="predicted"/>
<reference evidence="2 3" key="1">
    <citation type="submission" date="2016-03" db="EMBL/GenBank/DDBJ databases">
        <title>Comparative genomics of the ectomycorrhizal sister species Rhizopogon vinicolor and Rhizopogon vesiculosus (Basidiomycota: Boletales) reveals a divergence of the mating type B locus.</title>
        <authorList>
            <person name="Mujic A.B."/>
            <person name="Kuo A."/>
            <person name="Tritt A."/>
            <person name="Lipzen A."/>
            <person name="Chen C."/>
            <person name="Johnson J."/>
            <person name="Sharma A."/>
            <person name="Barry K."/>
            <person name="Grigoriev I.V."/>
            <person name="Spatafora J.W."/>
        </authorList>
    </citation>
    <scope>NUCLEOTIDE SEQUENCE [LARGE SCALE GENOMIC DNA]</scope>
    <source>
        <strain evidence="2 3">AM-OR11-056</strain>
    </source>
</reference>
<gene>
    <name evidence="2" type="ORF">AZE42_11795</name>
</gene>
<dbReference type="Gene3D" id="3.30.420.10">
    <property type="entry name" value="Ribonuclease H-like superfamily/Ribonuclease H"/>
    <property type="match status" value="1"/>
</dbReference>
<dbReference type="SUPFAM" id="SSF47823">
    <property type="entry name" value="lambda integrase-like, N-terminal domain"/>
    <property type="match status" value="1"/>
</dbReference>
<dbReference type="EMBL" id="LVVM01003973">
    <property type="protein sequence ID" value="OJA13912.1"/>
    <property type="molecule type" value="Genomic_DNA"/>
</dbReference>